<gene>
    <name evidence="1" type="ORF">DSL72_005122</name>
</gene>
<dbReference type="EMBL" id="CP063408">
    <property type="protein sequence ID" value="QSZ33554.1"/>
    <property type="molecule type" value="Genomic_DNA"/>
</dbReference>
<sequence length="601" mass="65572">MASNMLDHDFDDVNKINQNLKTGEQASRVRVQASDLISHSFDGTYHAPSIYKEVSAALGKVAPDGIVLSIKLAPTIPVLDHVEIKSTNTDYHGSQTFARQSAYTPAHWSANFKSAAVKELRNSGNASFGYNQKAPIYTDNVDSTGFCFSLLLRLCAHNSAVREDRNHVGTYPSHEEPTTEDTLLSWPLACEYDYDNHQVKGGHPDVFQMAGVIGRDILQHALLLMADTRANIVKVRTTDAAVPTAEFSVHRSNNIFMLTVQPMVGQGDVGVRSFNYFVQRIPDGRIWLTVPATGMFAMPRKAVADTEARPTANAIPYFLTHLDGYQQECGSLLGKARMRKNIAPSFIGMGEQLSLGSYTDNQQIVLHFTNPIADRDFSIRPRELLVAALAIMRGYAIRLPRHNAALVKLSECMGAAYFMGSAMGGVSAPAVEVVLPPIMTYGIQGMKATCAFGNKQPLDMGLGLAYTHLPLSMGLAVSLGTLGWLASLERGACELRLRHSDHVNNVAESLDFSEHSSLKGIELPKDMHSPIGVSDWRPGYLAGSYFFSRGAGAVKNLATIAARYGSNTPKEHVSVRVAFGNSCHDVMLPLTQAQYYSTLGM</sequence>
<organism evidence="1 2">
    <name type="scientific">Monilinia vaccinii-corymbosi</name>
    <dbReference type="NCBI Taxonomy" id="61207"/>
    <lineage>
        <taxon>Eukaryota</taxon>
        <taxon>Fungi</taxon>
        <taxon>Dikarya</taxon>
        <taxon>Ascomycota</taxon>
        <taxon>Pezizomycotina</taxon>
        <taxon>Leotiomycetes</taxon>
        <taxon>Helotiales</taxon>
        <taxon>Sclerotiniaceae</taxon>
        <taxon>Monilinia</taxon>
    </lineage>
</organism>
<evidence type="ECO:0000313" key="1">
    <source>
        <dbReference type="EMBL" id="QSZ33554.1"/>
    </source>
</evidence>
<keyword evidence="2" id="KW-1185">Reference proteome</keyword>
<name>A0A8A3PES6_9HELO</name>
<dbReference type="AlphaFoldDB" id="A0A8A3PES6"/>
<proteinExistence type="predicted"/>
<reference evidence="1" key="1">
    <citation type="submission" date="2020-10" db="EMBL/GenBank/DDBJ databases">
        <title>Genome Sequence of Monilinia vaccinii-corymbosi Sheds Light on Mummy Berry Disease Infection of Blueberry and Mating Type.</title>
        <authorList>
            <person name="Yow A.G."/>
            <person name="Zhang Y."/>
            <person name="Bansal K."/>
            <person name="Eacker S.M."/>
            <person name="Sullivan S."/>
            <person name="Liachko I."/>
            <person name="Cubeta M.A."/>
            <person name="Rollins J.A."/>
            <person name="Ashrafi H."/>
        </authorList>
    </citation>
    <scope>NUCLEOTIDE SEQUENCE</scope>
    <source>
        <strain evidence="1">RL-1</strain>
    </source>
</reference>
<evidence type="ECO:0000313" key="2">
    <source>
        <dbReference type="Proteomes" id="UP000672032"/>
    </source>
</evidence>
<protein>
    <submittedName>
        <fullName evidence="1">Uncharacterized protein</fullName>
    </submittedName>
</protein>
<accession>A0A8A3PES6</accession>
<dbReference type="Proteomes" id="UP000672032">
    <property type="component" value="Chromosome 4"/>
</dbReference>